<name>A0ABU1TYJ6_9BACL</name>
<dbReference type="SUPFAM" id="SSF51735">
    <property type="entry name" value="NAD(P)-binding Rossmann-fold domains"/>
    <property type="match status" value="1"/>
</dbReference>
<evidence type="ECO:0000256" key="1">
    <source>
        <dbReference type="ARBA" id="ARBA00004937"/>
    </source>
</evidence>
<comment type="catalytic activity">
    <reaction evidence="7">
        <text>D-glucose 6-phosphate + NADP(+) = 6-phospho-D-glucono-1,5-lactone + NADPH + H(+)</text>
        <dbReference type="Rhea" id="RHEA:15841"/>
        <dbReference type="ChEBI" id="CHEBI:15378"/>
        <dbReference type="ChEBI" id="CHEBI:57783"/>
        <dbReference type="ChEBI" id="CHEBI:57955"/>
        <dbReference type="ChEBI" id="CHEBI:58349"/>
        <dbReference type="ChEBI" id="CHEBI:61548"/>
        <dbReference type="EC" id="1.1.1.49"/>
    </reaction>
</comment>
<dbReference type="Pfam" id="PF02781">
    <property type="entry name" value="G6PD_C"/>
    <property type="match status" value="1"/>
</dbReference>
<feature type="binding site" evidence="7">
    <location>
        <position position="349"/>
    </location>
    <ligand>
        <name>substrate</name>
    </ligand>
</feature>
<feature type="active site" description="Proton acceptor" evidence="7">
    <location>
        <position position="244"/>
    </location>
</feature>
<evidence type="ECO:0000313" key="10">
    <source>
        <dbReference type="EMBL" id="MDR7072285.1"/>
    </source>
</evidence>
<dbReference type="Gene3D" id="3.40.50.720">
    <property type="entry name" value="NAD(P)-binding Rossmann-like Domain"/>
    <property type="match status" value="1"/>
</dbReference>
<dbReference type="InterPro" id="IPR001282">
    <property type="entry name" value="G6P_DH"/>
</dbReference>
<dbReference type="HAMAP" id="MF_00966">
    <property type="entry name" value="G6PD"/>
    <property type="match status" value="1"/>
</dbReference>
<evidence type="ECO:0000259" key="8">
    <source>
        <dbReference type="Pfam" id="PF00479"/>
    </source>
</evidence>
<reference evidence="10 11" key="1">
    <citation type="submission" date="2023-07" db="EMBL/GenBank/DDBJ databases">
        <title>Sorghum-associated microbial communities from plants grown in Nebraska, USA.</title>
        <authorList>
            <person name="Schachtman D."/>
        </authorList>
    </citation>
    <scope>NUCLEOTIDE SEQUENCE [LARGE SCALE GENOMIC DNA]</scope>
    <source>
        <strain evidence="10 11">BE211</strain>
    </source>
</reference>
<comment type="pathway">
    <text evidence="1 7">Carbohydrate degradation; pentose phosphate pathway; D-ribulose 5-phosphate from D-glucose 6-phosphate (oxidative stage): step 1/3.</text>
</comment>
<dbReference type="PIRSF" id="PIRSF000110">
    <property type="entry name" value="G6PD"/>
    <property type="match status" value="1"/>
</dbReference>
<dbReference type="EC" id="1.1.1.49" evidence="7"/>
<dbReference type="PANTHER" id="PTHR23429">
    <property type="entry name" value="GLUCOSE-6-PHOSPHATE 1-DEHYDROGENASE G6PD"/>
    <property type="match status" value="1"/>
</dbReference>
<dbReference type="InterPro" id="IPR022674">
    <property type="entry name" value="G6P_DH_NAD-bd"/>
</dbReference>
<sequence>MIHSIPNASIVIFGATGDLAHRKLFPALYQLYQKGHMKENFSVVGVSRKEYSHEEFQKDVYGAIEEHTPGAETEKIKKFASHFYYLKMDVTSEKSYHDLEELLNSLDRDYSTNGNRLYYLAMAPSFFGTIPTFLKSEGITNTEGWQRIVIEKPFGHDLPSATELNKEIQQSFNENDIYRIDHYLGKEMVQNIQVIRFGNAIFESIWNNKYIDSVQITSSETLGVEDRAPYYEKSGALLDMVQNHMLQMVMMVAMEPPGELKPEHIRDEKVKVLRSLRFFNEEEVQKNVVRAQYGEGKMKGETVPAYLNEDKVDPESKTETFVAAKLFIDNFRWTGVPFYIRTGKRMAVKSTEIVIQFKQGPMALYHANKEQYQPNLLRIHIQPDEGVSLTLNAKPKGDTSDLLPIDMSYNNQATADMNSPEAYEKLIHDCLLGKSTYFTRWDEVALSWEFIDRITSAWHNNPDASLTHYESGSMGPVEADEMLQRDGHSWWEPTNLRKDCD</sequence>
<dbReference type="SUPFAM" id="SSF55347">
    <property type="entry name" value="Glyceraldehyde-3-phosphate dehydrogenase-like, C-terminal domain"/>
    <property type="match status" value="1"/>
</dbReference>
<comment type="caution">
    <text evidence="7">Lacks conserved residue(s) required for the propagation of feature annotation.</text>
</comment>
<feature type="binding site" evidence="7">
    <location>
        <position position="239"/>
    </location>
    <ligand>
        <name>substrate</name>
    </ligand>
</feature>
<dbReference type="InterPro" id="IPR036291">
    <property type="entry name" value="NAD(P)-bd_dom_sf"/>
</dbReference>
<accession>A0ABU1TYJ6</accession>
<dbReference type="Gene3D" id="3.30.360.10">
    <property type="entry name" value="Dihydrodipicolinate Reductase, domain 2"/>
    <property type="match status" value="1"/>
</dbReference>
<evidence type="ECO:0000256" key="5">
    <source>
        <dbReference type="ARBA" id="ARBA00023002"/>
    </source>
</evidence>
<feature type="binding site" evidence="7">
    <location>
        <position position="152"/>
    </location>
    <ligand>
        <name>NADP(+)</name>
        <dbReference type="ChEBI" id="CHEBI:58349"/>
    </ligand>
</feature>
<dbReference type="PRINTS" id="PR00079">
    <property type="entry name" value="G6PDHDRGNASE"/>
</dbReference>
<protein>
    <recommendedName>
        <fullName evidence="7">Glucose-6-phosphate 1-dehydrogenase</fullName>
        <shortName evidence="7">G6PD</shortName>
        <ecNumber evidence="7">1.1.1.49</ecNumber>
    </recommendedName>
</protein>
<keyword evidence="11" id="KW-1185">Reference proteome</keyword>
<proteinExistence type="inferred from homology"/>
<keyword evidence="6 7" id="KW-0119">Carbohydrate metabolism</keyword>
<dbReference type="InterPro" id="IPR022675">
    <property type="entry name" value="G6P_DH_C"/>
</dbReference>
<evidence type="ECO:0000259" key="9">
    <source>
        <dbReference type="Pfam" id="PF02781"/>
    </source>
</evidence>
<feature type="binding site" evidence="7">
    <location>
        <position position="220"/>
    </location>
    <ligand>
        <name>substrate</name>
    </ligand>
</feature>
<dbReference type="RefSeq" id="WP_310257555.1">
    <property type="nucleotide sequence ID" value="NZ_JAVDWA010000002.1"/>
</dbReference>
<comment type="function">
    <text evidence="7">Catalyzes the oxidation of glucose 6-phosphate to 6-phosphogluconolactone.</text>
</comment>
<dbReference type="Pfam" id="PF00479">
    <property type="entry name" value="G6PD_N"/>
    <property type="match status" value="1"/>
</dbReference>
<keyword evidence="5 7" id="KW-0560">Oxidoreductase</keyword>
<dbReference type="Proteomes" id="UP001258181">
    <property type="component" value="Unassembled WGS sequence"/>
</dbReference>
<evidence type="ECO:0000256" key="7">
    <source>
        <dbReference type="HAMAP-Rule" id="MF_00966"/>
    </source>
</evidence>
<dbReference type="GO" id="GO:0004345">
    <property type="term" value="F:glucose-6-phosphate dehydrogenase activity"/>
    <property type="evidence" value="ECO:0007669"/>
    <property type="project" value="UniProtKB-EC"/>
</dbReference>
<gene>
    <name evidence="7" type="primary">zwf</name>
    <name evidence="10" type="ORF">J2X07_001262</name>
</gene>
<keyword evidence="4 7" id="KW-0521">NADP</keyword>
<feature type="domain" description="Glucose-6-phosphate dehydrogenase NAD-binding" evidence="8">
    <location>
        <begin position="11"/>
        <end position="191"/>
    </location>
</feature>
<feature type="binding site" evidence="7">
    <location>
        <position position="48"/>
    </location>
    <ligand>
        <name>NADP(+)</name>
        <dbReference type="ChEBI" id="CHEBI:58349"/>
    </ligand>
</feature>
<feature type="binding site" evidence="7">
    <location>
        <position position="344"/>
    </location>
    <ligand>
        <name>substrate</name>
    </ligand>
</feature>
<feature type="binding site" evidence="7">
    <location>
        <position position="182"/>
    </location>
    <ligand>
        <name>substrate</name>
    </ligand>
</feature>
<feature type="binding site" evidence="7">
    <location>
        <begin position="89"/>
        <end position="90"/>
    </location>
    <ligand>
        <name>NADP(+)</name>
        <dbReference type="ChEBI" id="CHEBI:58349"/>
    </ligand>
</feature>
<organism evidence="10 11">
    <name type="scientific">Fictibacillus barbaricus</name>
    <dbReference type="NCBI Taxonomy" id="182136"/>
    <lineage>
        <taxon>Bacteria</taxon>
        <taxon>Bacillati</taxon>
        <taxon>Bacillota</taxon>
        <taxon>Bacilli</taxon>
        <taxon>Bacillales</taxon>
        <taxon>Fictibacillaceae</taxon>
        <taxon>Fictibacillus</taxon>
    </lineage>
</organism>
<dbReference type="EMBL" id="JAVDWA010000002">
    <property type="protein sequence ID" value="MDR7072285.1"/>
    <property type="molecule type" value="Genomic_DNA"/>
</dbReference>
<evidence type="ECO:0000313" key="11">
    <source>
        <dbReference type="Proteomes" id="UP001258181"/>
    </source>
</evidence>
<evidence type="ECO:0000256" key="6">
    <source>
        <dbReference type="ARBA" id="ARBA00023277"/>
    </source>
</evidence>
<evidence type="ECO:0000256" key="2">
    <source>
        <dbReference type="ARBA" id="ARBA00009975"/>
    </source>
</evidence>
<feature type="binding site" evidence="7">
    <location>
        <position position="186"/>
    </location>
    <ligand>
        <name>substrate</name>
    </ligand>
</feature>
<feature type="domain" description="Glucose-6-phosphate dehydrogenase C-terminal" evidence="9">
    <location>
        <begin position="194"/>
        <end position="491"/>
    </location>
</feature>
<dbReference type="PROSITE" id="PS00069">
    <property type="entry name" value="G6P_DEHYDROGENASE"/>
    <property type="match status" value="1"/>
</dbReference>
<dbReference type="PANTHER" id="PTHR23429:SF0">
    <property type="entry name" value="GLUCOSE-6-PHOSPHATE 1-DEHYDROGENASE"/>
    <property type="match status" value="1"/>
</dbReference>
<evidence type="ECO:0000256" key="4">
    <source>
        <dbReference type="ARBA" id="ARBA00022857"/>
    </source>
</evidence>
<comment type="caution">
    <text evidence="10">The sequence shown here is derived from an EMBL/GenBank/DDBJ whole genome shotgun (WGS) entry which is preliminary data.</text>
</comment>
<keyword evidence="3 7" id="KW-0313">Glucose metabolism</keyword>
<comment type="similarity">
    <text evidence="2 7">Belongs to the glucose-6-phosphate dehydrogenase family.</text>
</comment>
<dbReference type="InterPro" id="IPR019796">
    <property type="entry name" value="G6P_DH_AS"/>
</dbReference>
<dbReference type="NCBIfam" id="TIGR00871">
    <property type="entry name" value="zwf"/>
    <property type="match status" value="1"/>
</dbReference>
<evidence type="ECO:0000256" key="3">
    <source>
        <dbReference type="ARBA" id="ARBA00022526"/>
    </source>
</evidence>